<sequence>MDQALFVFVAVVERGSFTRTAEELHMTQPAVSQYIAALERTSGAKLLERTNKYIRMTKAGEIVYHHAKEIIGLYARMQNLVDDLSQVASGGISIGASYTFGEYVLPHVIGRLRDRYPLIRPAITIGNTKEIAELITHHKIDVGIIEGEYEDKKLLIQPFAEDIMEVVVAENHRLHSESRATSKELQSETWIVRESGSGTREATDRLFAQLQLLPASVMEFGSTQIIKESVEAGLGITLLSQWAIRKETALGTLRTIPAEGTPVTRQFSLVTGVAPYHTKAAQLFIDLLQEGEWAAGKLLR</sequence>
<dbReference type="CDD" id="cd08420">
    <property type="entry name" value="PBP2_CysL_like"/>
    <property type="match status" value="1"/>
</dbReference>
<feature type="domain" description="HTH lysR-type" evidence="5">
    <location>
        <begin position="1"/>
        <end position="57"/>
    </location>
</feature>
<reference evidence="6" key="1">
    <citation type="submission" date="2022-01" db="EMBL/GenBank/DDBJ databases">
        <authorList>
            <person name="Criscuolo A."/>
        </authorList>
    </citation>
    <scope>NUCLEOTIDE SEQUENCE</scope>
    <source>
        <strain evidence="6">CIP111893</strain>
    </source>
</reference>
<accession>A0ABN8FWS4</accession>
<protein>
    <submittedName>
        <fullName evidence="6">HTH-type transcriptional regulator CysL</fullName>
    </submittedName>
</protein>
<dbReference type="SUPFAM" id="SSF46785">
    <property type="entry name" value="Winged helix' DNA-binding domain"/>
    <property type="match status" value="1"/>
</dbReference>
<dbReference type="PANTHER" id="PTHR30126">
    <property type="entry name" value="HTH-TYPE TRANSCRIPTIONAL REGULATOR"/>
    <property type="match status" value="1"/>
</dbReference>
<dbReference type="InterPro" id="IPR000847">
    <property type="entry name" value="LysR_HTH_N"/>
</dbReference>
<dbReference type="InterPro" id="IPR036390">
    <property type="entry name" value="WH_DNA-bd_sf"/>
</dbReference>
<organism evidence="6 7">
    <name type="scientific">Paenibacillus plantiphilus</name>
    <dbReference type="NCBI Taxonomy" id="2905650"/>
    <lineage>
        <taxon>Bacteria</taxon>
        <taxon>Bacillati</taxon>
        <taxon>Bacillota</taxon>
        <taxon>Bacilli</taxon>
        <taxon>Bacillales</taxon>
        <taxon>Paenibacillaceae</taxon>
        <taxon>Paenibacillus</taxon>
    </lineage>
</organism>
<evidence type="ECO:0000313" key="6">
    <source>
        <dbReference type="EMBL" id="CAH1190172.1"/>
    </source>
</evidence>
<keyword evidence="3" id="KW-0238">DNA-binding</keyword>
<name>A0ABN8FWS4_9BACL</name>
<gene>
    <name evidence="6" type="primary">cysL_2</name>
    <name evidence="6" type="ORF">PAECIP111893_00211</name>
</gene>
<dbReference type="PRINTS" id="PR00039">
    <property type="entry name" value="HTHLYSR"/>
</dbReference>
<evidence type="ECO:0000256" key="2">
    <source>
        <dbReference type="ARBA" id="ARBA00023015"/>
    </source>
</evidence>
<evidence type="ECO:0000256" key="4">
    <source>
        <dbReference type="ARBA" id="ARBA00023163"/>
    </source>
</evidence>
<keyword evidence="7" id="KW-1185">Reference proteome</keyword>
<dbReference type="PROSITE" id="PS50931">
    <property type="entry name" value="HTH_LYSR"/>
    <property type="match status" value="1"/>
</dbReference>
<keyword evidence="2" id="KW-0805">Transcription regulation</keyword>
<evidence type="ECO:0000256" key="1">
    <source>
        <dbReference type="ARBA" id="ARBA00009437"/>
    </source>
</evidence>
<dbReference type="PANTHER" id="PTHR30126:SF39">
    <property type="entry name" value="HTH-TYPE TRANSCRIPTIONAL REGULATOR CYSL"/>
    <property type="match status" value="1"/>
</dbReference>
<dbReference type="InterPro" id="IPR036388">
    <property type="entry name" value="WH-like_DNA-bd_sf"/>
</dbReference>
<evidence type="ECO:0000256" key="3">
    <source>
        <dbReference type="ARBA" id="ARBA00023125"/>
    </source>
</evidence>
<dbReference type="SUPFAM" id="SSF53850">
    <property type="entry name" value="Periplasmic binding protein-like II"/>
    <property type="match status" value="1"/>
</dbReference>
<dbReference type="InterPro" id="IPR005119">
    <property type="entry name" value="LysR_subst-bd"/>
</dbReference>
<dbReference type="Pfam" id="PF03466">
    <property type="entry name" value="LysR_substrate"/>
    <property type="match status" value="1"/>
</dbReference>
<dbReference type="Pfam" id="PF00126">
    <property type="entry name" value="HTH_1"/>
    <property type="match status" value="1"/>
</dbReference>
<dbReference type="Proteomes" id="UP000838686">
    <property type="component" value="Unassembled WGS sequence"/>
</dbReference>
<evidence type="ECO:0000259" key="5">
    <source>
        <dbReference type="PROSITE" id="PS50931"/>
    </source>
</evidence>
<keyword evidence="4" id="KW-0804">Transcription</keyword>
<comment type="similarity">
    <text evidence="1">Belongs to the LysR transcriptional regulatory family.</text>
</comment>
<evidence type="ECO:0000313" key="7">
    <source>
        <dbReference type="Proteomes" id="UP000838686"/>
    </source>
</evidence>
<dbReference type="EMBL" id="CAKMMF010000001">
    <property type="protein sequence ID" value="CAH1190172.1"/>
    <property type="molecule type" value="Genomic_DNA"/>
</dbReference>
<proteinExistence type="inferred from homology"/>
<dbReference type="Gene3D" id="3.40.190.290">
    <property type="match status" value="1"/>
</dbReference>
<dbReference type="Gene3D" id="1.10.10.10">
    <property type="entry name" value="Winged helix-like DNA-binding domain superfamily/Winged helix DNA-binding domain"/>
    <property type="match status" value="1"/>
</dbReference>
<dbReference type="RefSeq" id="WP_236338413.1">
    <property type="nucleotide sequence ID" value="NZ_CAKMMF010000001.1"/>
</dbReference>
<comment type="caution">
    <text evidence="6">The sequence shown here is derived from an EMBL/GenBank/DDBJ whole genome shotgun (WGS) entry which is preliminary data.</text>
</comment>